<dbReference type="EMBL" id="JAENHL010000008">
    <property type="protein sequence ID" value="MBK1871308.1"/>
    <property type="molecule type" value="Genomic_DNA"/>
</dbReference>
<keyword evidence="2" id="KW-1185">Reference proteome</keyword>
<name>A0ACC5RFE6_9HYPH</name>
<keyword evidence="1" id="KW-0067">ATP-binding</keyword>
<dbReference type="Proteomes" id="UP000616151">
    <property type="component" value="Unassembled WGS sequence"/>
</dbReference>
<organism evidence="1 2">
    <name type="scientific">Taklimakanibacter albus</name>
    <dbReference type="NCBI Taxonomy" id="2800327"/>
    <lineage>
        <taxon>Bacteria</taxon>
        <taxon>Pseudomonadati</taxon>
        <taxon>Pseudomonadota</taxon>
        <taxon>Alphaproteobacteria</taxon>
        <taxon>Hyphomicrobiales</taxon>
        <taxon>Aestuariivirgaceae</taxon>
        <taxon>Taklimakanibacter</taxon>
    </lineage>
</organism>
<sequence length="265" mass="28725">MPDQATALPLDDKVLLDVKGVGRRFGGLVALANLDVAIRPGEALGLIGPNGAGKTTFFNIIAGAIPVSSGSIHLDGEQISGLSPDRIAGKGIARTFQNIRLFDEMSVLENVLIGRHRFFRASLFGLIFRTKKAHAEENLSKEVARQVLERVGLADKMAQPARSLSYGDQRRLEIARALALEPKLLLLDEPMAGMNPTEKADLSRLIVELNRSGMTILLIEHDMKAVMGISKRVIVLHHGEIIADGSPDAVRADRTVIDAYLGRRG</sequence>
<accession>A0ACC5RFE6</accession>
<proteinExistence type="predicted"/>
<evidence type="ECO:0000313" key="1">
    <source>
        <dbReference type="EMBL" id="MBK1871308.1"/>
    </source>
</evidence>
<comment type="caution">
    <text evidence="1">The sequence shown here is derived from an EMBL/GenBank/DDBJ whole genome shotgun (WGS) entry which is preliminary data.</text>
</comment>
<reference evidence="1" key="1">
    <citation type="submission" date="2021-01" db="EMBL/GenBank/DDBJ databases">
        <authorList>
            <person name="Sun Q."/>
        </authorList>
    </citation>
    <scope>NUCLEOTIDE SEQUENCE</scope>
    <source>
        <strain evidence="1">YIM B02566</strain>
    </source>
</reference>
<protein>
    <submittedName>
        <fullName evidence="1">ABC transporter ATP-binding protein</fullName>
    </submittedName>
</protein>
<keyword evidence="1" id="KW-0547">Nucleotide-binding</keyword>
<evidence type="ECO:0000313" key="2">
    <source>
        <dbReference type="Proteomes" id="UP000616151"/>
    </source>
</evidence>
<gene>
    <name evidence="1" type="ORF">JHL16_33385</name>
</gene>